<dbReference type="GO" id="GO:0005576">
    <property type="term" value="C:extracellular region"/>
    <property type="evidence" value="ECO:0007669"/>
    <property type="project" value="UniProtKB-SubCell"/>
</dbReference>
<accession>A0A0B1SZI4</accession>
<organism evidence="7 8">
    <name type="scientific">Oesophagostomum dentatum</name>
    <name type="common">Nodular worm</name>
    <dbReference type="NCBI Taxonomy" id="61180"/>
    <lineage>
        <taxon>Eukaryota</taxon>
        <taxon>Metazoa</taxon>
        <taxon>Ecdysozoa</taxon>
        <taxon>Nematoda</taxon>
        <taxon>Chromadorea</taxon>
        <taxon>Rhabditida</taxon>
        <taxon>Rhabditina</taxon>
        <taxon>Rhabditomorpha</taxon>
        <taxon>Strongyloidea</taxon>
        <taxon>Strongylidae</taxon>
        <taxon>Oesophagostomum</taxon>
    </lineage>
</organism>
<dbReference type="GO" id="GO:0009986">
    <property type="term" value="C:cell surface"/>
    <property type="evidence" value="ECO:0007669"/>
    <property type="project" value="InterPro"/>
</dbReference>
<dbReference type="OrthoDB" id="5819256at2759"/>
<feature type="signal peptide" evidence="6">
    <location>
        <begin position="1"/>
        <end position="23"/>
    </location>
</feature>
<dbReference type="InterPro" id="IPR001534">
    <property type="entry name" value="Transthyretin-like"/>
</dbReference>
<dbReference type="Pfam" id="PF01060">
    <property type="entry name" value="TTR-52"/>
    <property type="match status" value="1"/>
</dbReference>
<dbReference type="EMBL" id="KN552795">
    <property type="protein sequence ID" value="KHJ90663.1"/>
    <property type="molecule type" value="Genomic_DNA"/>
</dbReference>
<evidence type="ECO:0000256" key="1">
    <source>
        <dbReference type="ARBA" id="ARBA00004613"/>
    </source>
</evidence>
<evidence type="ECO:0000256" key="2">
    <source>
        <dbReference type="ARBA" id="ARBA00010112"/>
    </source>
</evidence>
<comment type="subcellular location">
    <subcellularLocation>
        <location evidence="1">Secreted</location>
    </subcellularLocation>
</comment>
<protein>
    <submittedName>
        <fullName evidence="7">Transthyretin-like family protein</fullName>
    </submittedName>
</protein>
<feature type="transmembrane region" description="Helical" evidence="5">
    <location>
        <begin position="60"/>
        <end position="79"/>
    </location>
</feature>
<evidence type="ECO:0000313" key="8">
    <source>
        <dbReference type="Proteomes" id="UP000053660"/>
    </source>
</evidence>
<keyword evidence="4 6" id="KW-0732">Signal</keyword>
<keyword evidence="5" id="KW-0472">Membrane</keyword>
<evidence type="ECO:0000256" key="4">
    <source>
        <dbReference type="ARBA" id="ARBA00022729"/>
    </source>
</evidence>
<evidence type="ECO:0000256" key="6">
    <source>
        <dbReference type="SAM" id="SignalP"/>
    </source>
</evidence>
<sequence>MVIRTFQMHSLPVLLLIVEIVSAGILSEVGRIQSVAVSGRLQCNGKPASDVRVKLYDKEIVLLFHNLTVIYGFCFSLVLDYKMDEGKTDSSGNFYLRGGKREVTNIDPKVNIYHKCNYDGPCVKKLDIVIPDEYITNSKTPQQVFNIGTINLAGTFTGESVDCVN</sequence>
<evidence type="ECO:0000256" key="5">
    <source>
        <dbReference type="SAM" id="Phobius"/>
    </source>
</evidence>
<dbReference type="InterPro" id="IPR038479">
    <property type="entry name" value="Transthyretin-like_sf"/>
</dbReference>
<proteinExistence type="inferred from homology"/>
<dbReference type="Proteomes" id="UP000053660">
    <property type="component" value="Unassembled WGS sequence"/>
</dbReference>
<reference evidence="7 8" key="1">
    <citation type="submission" date="2014-03" db="EMBL/GenBank/DDBJ databases">
        <title>Draft genome of the hookworm Oesophagostomum dentatum.</title>
        <authorList>
            <person name="Mitreva M."/>
        </authorList>
    </citation>
    <scope>NUCLEOTIDE SEQUENCE [LARGE SCALE GENOMIC DNA]</scope>
    <source>
        <strain evidence="7 8">OD-Hann</strain>
    </source>
</reference>
<evidence type="ECO:0000256" key="3">
    <source>
        <dbReference type="ARBA" id="ARBA00022525"/>
    </source>
</evidence>
<keyword evidence="8" id="KW-1185">Reference proteome</keyword>
<dbReference type="PANTHER" id="PTHR21700">
    <property type="entry name" value="TRANSTHYRETIN-LIKE FAMILY PROTEIN-RELATED"/>
    <property type="match status" value="1"/>
</dbReference>
<feature type="chain" id="PRO_5002062001" evidence="6">
    <location>
        <begin position="24"/>
        <end position="165"/>
    </location>
</feature>
<keyword evidence="5" id="KW-1133">Transmembrane helix</keyword>
<dbReference type="Gene3D" id="2.60.40.3330">
    <property type="match status" value="1"/>
</dbReference>
<keyword evidence="3" id="KW-0964">Secreted</keyword>
<keyword evidence="5" id="KW-0812">Transmembrane</keyword>
<name>A0A0B1SZI4_OESDE</name>
<evidence type="ECO:0000313" key="7">
    <source>
        <dbReference type="EMBL" id="KHJ90663.1"/>
    </source>
</evidence>
<dbReference type="AlphaFoldDB" id="A0A0B1SZI4"/>
<gene>
    <name evidence="7" type="ORF">OESDEN_09491</name>
</gene>
<comment type="similarity">
    <text evidence="2">Belongs to the nematode transthyretin-like family.</text>
</comment>
<dbReference type="PANTHER" id="PTHR21700:SF24">
    <property type="entry name" value="TRANSTHYRETIN-LIKE FAMILY PROTEIN"/>
    <property type="match status" value="1"/>
</dbReference>